<accession>A0AAN6Q9M1</accession>
<dbReference type="Proteomes" id="UP001305647">
    <property type="component" value="Unassembled WGS sequence"/>
</dbReference>
<proteinExistence type="predicted"/>
<protein>
    <submittedName>
        <fullName evidence="1">Uncharacterized protein</fullName>
    </submittedName>
</protein>
<evidence type="ECO:0000313" key="2">
    <source>
        <dbReference type="Proteomes" id="UP001305647"/>
    </source>
</evidence>
<sequence>MPHMSHMLTNGTRLPHFCPACRRLGRARTVKDSTSNSSTAPLRTRFLGAPPCRPHLPLVNLLDRFPAFVVLGIGSVYGFPGHSARTSPENARMDVSGRPFRSPCGYVGAWGCSMFMPTLALRPLSMA</sequence>
<dbReference type="EMBL" id="MU863624">
    <property type="protein sequence ID" value="KAK4106140.1"/>
    <property type="molecule type" value="Genomic_DNA"/>
</dbReference>
<dbReference type="AlphaFoldDB" id="A0AAN6Q9M1"/>
<keyword evidence="2" id="KW-1185">Reference proteome</keyword>
<gene>
    <name evidence="1" type="ORF">N658DRAFT_8017</name>
</gene>
<reference evidence="1" key="1">
    <citation type="journal article" date="2023" name="Mol. Phylogenet. Evol.">
        <title>Genome-scale phylogeny and comparative genomics of the fungal order Sordariales.</title>
        <authorList>
            <person name="Hensen N."/>
            <person name="Bonometti L."/>
            <person name="Westerberg I."/>
            <person name="Brannstrom I.O."/>
            <person name="Guillou S."/>
            <person name="Cros-Aarteil S."/>
            <person name="Calhoun S."/>
            <person name="Haridas S."/>
            <person name="Kuo A."/>
            <person name="Mondo S."/>
            <person name="Pangilinan J."/>
            <person name="Riley R."/>
            <person name="LaButti K."/>
            <person name="Andreopoulos B."/>
            <person name="Lipzen A."/>
            <person name="Chen C."/>
            <person name="Yan M."/>
            <person name="Daum C."/>
            <person name="Ng V."/>
            <person name="Clum A."/>
            <person name="Steindorff A."/>
            <person name="Ohm R.A."/>
            <person name="Martin F."/>
            <person name="Silar P."/>
            <person name="Natvig D.O."/>
            <person name="Lalanne C."/>
            <person name="Gautier V."/>
            <person name="Ament-Velasquez S.L."/>
            <person name="Kruys A."/>
            <person name="Hutchinson M.I."/>
            <person name="Powell A.J."/>
            <person name="Barry K."/>
            <person name="Miller A.N."/>
            <person name="Grigoriev I.V."/>
            <person name="Debuchy R."/>
            <person name="Gladieux P."/>
            <person name="Hiltunen Thoren M."/>
            <person name="Johannesson H."/>
        </authorList>
    </citation>
    <scope>NUCLEOTIDE SEQUENCE</scope>
    <source>
        <strain evidence="1">CBS 757.83</strain>
    </source>
</reference>
<name>A0AAN6Q9M1_9PEZI</name>
<organism evidence="1 2">
    <name type="scientific">Parathielavia hyrcaniae</name>
    <dbReference type="NCBI Taxonomy" id="113614"/>
    <lineage>
        <taxon>Eukaryota</taxon>
        <taxon>Fungi</taxon>
        <taxon>Dikarya</taxon>
        <taxon>Ascomycota</taxon>
        <taxon>Pezizomycotina</taxon>
        <taxon>Sordariomycetes</taxon>
        <taxon>Sordariomycetidae</taxon>
        <taxon>Sordariales</taxon>
        <taxon>Chaetomiaceae</taxon>
        <taxon>Parathielavia</taxon>
    </lineage>
</organism>
<comment type="caution">
    <text evidence="1">The sequence shown here is derived from an EMBL/GenBank/DDBJ whole genome shotgun (WGS) entry which is preliminary data.</text>
</comment>
<evidence type="ECO:0000313" key="1">
    <source>
        <dbReference type="EMBL" id="KAK4106140.1"/>
    </source>
</evidence>
<reference evidence="1" key="2">
    <citation type="submission" date="2023-05" db="EMBL/GenBank/DDBJ databases">
        <authorList>
            <consortium name="Lawrence Berkeley National Laboratory"/>
            <person name="Steindorff A."/>
            <person name="Hensen N."/>
            <person name="Bonometti L."/>
            <person name="Westerberg I."/>
            <person name="Brannstrom I.O."/>
            <person name="Guillou S."/>
            <person name="Cros-Aarteil S."/>
            <person name="Calhoun S."/>
            <person name="Haridas S."/>
            <person name="Kuo A."/>
            <person name="Mondo S."/>
            <person name="Pangilinan J."/>
            <person name="Riley R."/>
            <person name="Labutti K."/>
            <person name="Andreopoulos B."/>
            <person name="Lipzen A."/>
            <person name="Chen C."/>
            <person name="Yanf M."/>
            <person name="Daum C."/>
            <person name="Ng V."/>
            <person name="Clum A."/>
            <person name="Ohm R."/>
            <person name="Martin F."/>
            <person name="Silar P."/>
            <person name="Natvig D."/>
            <person name="Lalanne C."/>
            <person name="Gautier V."/>
            <person name="Ament-Velasquez S.L."/>
            <person name="Kruys A."/>
            <person name="Hutchinson M.I."/>
            <person name="Powell A.J."/>
            <person name="Barry K."/>
            <person name="Miller A.N."/>
            <person name="Grigoriev I.V."/>
            <person name="Debuchy R."/>
            <person name="Gladieux P."/>
            <person name="Thoren M.H."/>
            <person name="Johannesson H."/>
        </authorList>
    </citation>
    <scope>NUCLEOTIDE SEQUENCE</scope>
    <source>
        <strain evidence="1">CBS 757.83</strain>
    </source>
</reference>